<feature type="compositionally biased region" description="Basic and acidic residues" evidence="2">
    <location>
        <begin position="62"/>
        <end position="71"/>
    </location>
</feature>
<dbReference type="GO" id="GO:0005814">
    <property type="term" value="C:centriole"/>
    <property type="evidence" value="ECO:0007669"/>
    <property type="project" value="InterPro"/>
</dbReference>
<proteinExistence type="predicted"/>
<organism evidence="3 4">
    <name type="scientific">Aromia moschata</name>
    <dbReference type="NCBI Taxonomy" id="1265417"/>
    <lineage>
        <taxon>Eukaryota</taxon>
        <taxon>Metazoa</taxon>
        <taxon>Ecdysozoa</taxon>
        <taxon>Arthropoda</taxon>
        <taxon>Hexapoda</taxon>
        <taxon>Insecta</taxon>
        <taxon>Pterygota</taxon>
        <taxon>Neoptera</taxon>
        <taxon>Endopterygota</taxon>
        <taxon>Coleoptera</taxon>
        <taxon>Polyphaga</taxon>
        <taxon>Cucujiformia</taxon>
        <taxon>Chrysomeloidea</taxon>
        <taxon>Cerambycidae</taxon>
        <taxon>Cerambycinae</taxon>
        <taxon>Callichromatini</taxon>
        <taxon>Aromia</taxon>
    </lineage>
</organism>
<sequence length="628" mass="73312">MLPLFHIIASNSPTKNMIGTDAPVKPRRKKVDVPVHKSHDVSPDSRKKTFSANFNSRKHKVKNADHEDSHRSPQVHAEVVFEIPETDRTARGSKKQLARENDRLSNENAELVSKFNELEELSVKKITKLRERIQTLQTSNGELEKESKYVKEQYQSLLLHYDNARKELEESRVCGSCEELKMHLEKWKADNGVLRVKNKELTEDLEMLKTVVYRLNVQLERYQDTLRKNRASLSEVHRNHAHTPIAWGSVNTHTLGPLLDAYEDAVKEKQEIISGYETELSNFTGKLREIIDENEALHEKLTEDEGCSVKLRGELERVRRELGTTREQNDQLIKKCALKQDKAEEILKVYEVKRSQNAKKITISQMKRDYDVMHEEYVKCRTENAALREKNKAVEDLQEDFRSQMQNYIPVSVHTASVNECKRWYEELKQQYEKEKQKLKENVDRETKTVDEFKYKINDLKNVKGGLEAKIAQLEKHIKKSEAKHLDLEHTLSEVQLSRSALRKQLHKVMGFAKEMVGEQETLLKALNQRQLENKAVKRIHTDMATKMDSLKEQLKDVQKSAWQELTTVEMKIQEQTDLIESMRQGHEKEIEKLQGIIKEQEEMNLLLKNSGTTPKPHYLLYQEKYST</sequence>
<dbReference type="Proteomes" id="UP001162162">
    <property type="component" value="Unassembled WGS sequence"/>
</dbReference>
<feature type="coiled-coil region" evidence="1">
    <location>
        <begin position="380"/>
        <end position="491"/>
    </location>
</feature>
<dbReference type="InterPro" id="IPR033545">
    <property type="entry name" value="CEP89"/>
</dbReference>
<keyword evidence="1" id="KW-0175">Coiled coil</keyword>
<dbReference type="PANTHER" id="PTHR36170:SF1">
    <property type="entry name" value="CENTROSOMAL PROTEIN OF 89 KDA"/>
    <property type="match status" value="1"/>
</dbReference>
<dbReference type="PANTHER" id="PTHR36170">
    <property type="entry name" value="CENTROSOMAL PROTEIN OF 89 KDA"/>
    <property type="match status" value="1"/>
</dbReference>
<dbReference type="GO" id="GO:0007268">
    <property type="term" value="P:chemical synaptic transmission"/>
    <property type="evidence" value="ECO:0007669"/>
    <property type="project" value="InterPro"/>
</dbReference>
<name>A0AAV8ZGU4_9CUCU</name>
<dbReference type="GO" id="GO:0060271">
    <property type="term" value="P:cilium assembly"/>
    <property type="evidence" value="ECO:0007669"/>
    <property type="project" value="InterPro"/>
</dbReference>
<keyword evidence="4" id="KW-1185">Reference proteome</keyword>
<dbReference type="GO" id="GO:0045202">
    <property type="term" value="C:synapse"/>
    <property type="evidence" value="ECO:0007669"/>
    <property type="project" value="GOC"/>
</dbReference>
<feature type="coiled-coil region" evidence="1">
    <location>
        <begin position="94"/>
        <end position="171"/>
    </location>
</feature>
<evidence type="ECO:0000256" key="1">
    <source>
        <dbReference type="SAM" id="Coils"/>
    </source>
</evidence>
<dbReference type="EMBL" id="JAPWTK010000001">
    <property type="protein sequence ID" value="KAJ8963433.1"/>
    <property type="molecule type" value="Genomic_DNA"/>
</dbReference>
<dbReference type="GO" id="GO:0007005">
    <property type="term" value="P:mitochondrion organization"/>
    <property type="evidence" value="ECO:0007669"/>
    <property type="project" value="InterPro"/>
</dbReference>
<comment type="caution">
    <text evidence="3">The sequence shown here is derived from an EMBL/GenBank/DDBJ whole genome shotgun (WGS) entry which is preliminary data.</text>
</comment>
<dbReference type="GO" id="GO:0097539">
    <property type="term" value="C:ciliary transition fiber"/>
    <property type="evidence" value="ECO:0007669"/>
    <property type="project" value="TreeGrafter"/>
</dbReference>
<gene>
    <name evidence="3" type="ORF">NQ318_018913</name>
</gene>
<evidence type="ECO:0000313" key="3">
    <source>
        <dbReference type="EMBL" id="KAJ8963433.1"/>
    </source>
</evidence>
<evidence type="ECO:0000256" key="2">
    <source>
        <dbReference type="SAM" id="MobiDB-lite"/>
    </source>
</evidence>
<feature type="region of interest" description="Disordered" evidence="2">
    <location>
        <begin position="16"/>
        <end position="75"/>
    </location>
</feature>
<protein>
    <submittedName>
        <fullName evidence="3">Uncharacterized protein</fullName>
    </submittedName>
</protein>
<reference evidence="3" key="1">
    <citation type="journal article" date="2023" name="Insect Mol. Biol.">
        <title>Genome sequencing provides insights into the evolution of gene families encoding plant cell wall-degrading enzymes in longhorned beetles.</title>
        <authorList>
            <person name="Shin N.R."/>
            <person name="Okamura Y."/>
            <person name="Kirsch R."/>
            <person name="Pauchet Y."/>
        </authorList>
    </citation>
    <scope>NUCLEOTIDE SEQUENCE</scope>
    <source>
        <strain evidence="3">AMC_N1</strain>
    </source>
</reference>
<dbReference type="AlphaFoldDB" id="A0AAV8ZGU4"/>
<evidence type="ECO:0000313" key="4">
    <source>
        <dbReference type="Proteomes" id="UP001162162"/>
    </source>
</evidence>
<accession>A0AAV8ZGU4</accession>
<feature type="compositionally biased region" description="Basic and acidic residues" evidence="2">
    <location>
        <begin position="31"/>
        <end position="47"/>
    </location>
</feature>